<dbReference type="Pfam" id="PF09335">
    <property type="entry name" value="VTT_dom"/>
    <property type="match status" value="1"/>
</dbReference>
<dbReference type="GO" id="GO:0005886">
    <property type="term" value="C:plasma membrane"/>
    <property type="evidence" value="ECO:0007669"/>
    <property type="project" value="UniProtKB-SubCell"/>
</dbReference>
<organism evidence="9 10">
    <name type="scientific">Nesterenkonia salmonea</name>
    <dbReference type="NCBI Taxonomy" id="1804987"/>
    <lineage>
        <taxon>Bacteria</taxon>
        <taxon>Bacillati</taxon>
        <taxon>Actinomycetota</taxon>
        <taxon>Actinomycetes</taxon>
        <taxon>Micrococcales</taxon>
        <taxon>Micrococcaceae</taxon>
        <taxon>Nesterenkonia</taxon>
    </lineage>
</organism>
<dbReference type="OrthoDB" id="9813426at2"/>
<evidence type="ECO:0000256" key="3">
    <source>
        <dbReference type="ARBA" id="ARBA00022475"/>
    </source>
</evidence>
<dbReference type="InterPro" id="IPR051311">
    <property type="entry name" value="DedA_domain"/>
</dbReference>
<dbReference type="PANTHER" id="PTHR42709:SF6">
    <property type="entry name" value="UNDECAPRENYL PHOSPHATE TRANSPORTER A"/>
    <property type="match status" value="1"/>
</dbReference>
<protein>
    <recommendedName>
        <fullName evidence="8">VTT domain-containing protein</fullName>
    </recommendedName>
</protein>
<comment type="caution">
    <text evidence="9">The sequence shown here is derived from an EMBL/GenBank/DDBJ whole genome shotgun (WGS) entry which is preliminary data.</text>
</comment>
<feature type="transmembrane region" description="Helical" evidence="7">
    <location>
        <begin position="49"/>
        <end position="71"/>
    </location>
</feature>
<keyword evidence="10" id="KW-1185">Reference proteome</keyword>
<evidence type="ECO:0000256" key="7">
    <source>
        <dbReference type="SAM" id="Phobius"/>
    </source>
</evidence>
<evidence type="ECO:0000256" key="2">
    <source>
        <dbReference type="ARBA" id="ARBA00010792"/>
    </source>
</evidence>
<keyword evidence="4 7" id="KW-0812">Transmembrane</keyword>
<gene>
    <name evidence="9" type="ORF">FEF26_07050</name>
</gene>
<comment type="subcellular location">
    <subcellularLocation>
        <location evidence="1">Cell membrane</location>
        <topology evidence="1">Multi-pass membrane protein</topology>
    </subcellularLocation>
</comment>
<keyword evidence="6 7" id="KW-0472">Membrane</keyword>
<feature type="transmembrane region" description="Helical" evidence="7">
    <location>
        <begin position="163"/>
        <end position="187"/>
    </location>
</feature>
<feature type="transmembrane region" description="Helical" evidence="7">
    <location>
        <begin position="135"/>
        <end position="157"/>
    </location>
</feature>
<reference evidence="9 10" key="1">
    <citation type="submission" date="2019-05" db="EMBL/GenBank/DDBJ databases">
        <title>Nesterenkonia sp. GY074 isolated from the Southern Atlantic Ocean.</title>
        <authorList>
            <person name="Zhang G."/>
        </authorList>
    </citation>
    <scope>NUCLEOTIDE SEQUENCE [LARGE SCALE GENOMIC DNA]</scope>
    <source>
        <strain evidence="9 10">GY074</strain>
    </source>
</reference>
<evidence type="ECO:0000256" key="6">
    <source>
        <dbReference type="ARBA" id="ARBA00023136"/>
    </source>
</evidence>
<evidence type="ECO:0000313" key="10">
    <source>
        <dbReference type="Proteomes" id="UP000310458"/>
    </source>
</evidence>
<evidence type="ECO:0000256" key="4">
    <source>
        <dbReference type="ARBA" id="ARBA00022692"/>
    </source>
</evidence>
<dbReference type="InterPro" id="IPR032816">
    <property type="entry name" value="VTT_dom"/>
</dbReference>
<comment type="similarity">
    <text evidence="2">Belongs to the DedA family.</text>
</comment>
<accession>A0A5R9BB79</accession>
<dbReference type="EMBL" id="VAVZ01000016">
    <property type="protein sequence ID" value="TLP97527.1"/>
    <property type="molecule type" value="Genomic_DNA"/>
</dbReference>
<keyword evidence="5 7" id="KW-1133">Transmembrane helix</keyword>
<evidence type="ECO:0000256" key="1">
    <source>
        <dbReference type="ARBA" id="ARBA00004651"/>
    </source>
</evidence>
<evidence type="ECO:0000256" key="5">
    <source>
        <dbReference type="ARBA" id="ARBA00022989"/>
    </source>
</evidence>
<evidence type="ECO:0000259" key="8">
    <source>
        <dbReference type="Pfam" id="PF09335"/>
    </source>
</evidence>
<evidence type="ECO:0000313" key="9">
    <source>
        <dbReference type="EMBL" id="TLP97527.1"/>
    </source>
</evidence>
<dbReference type="AlphaFoldDB" id="A0A5R9BB79"/>
<dbReference type="RefSeq" id="WP_138252836.1">
    <property type="nucleotide sequence ID" value="NZ_VAVZ01000016.1"/>
</dbReference>
<sequence>MVELIDAWGAWFLPLQALFVALTALVPPFPAEVMVIASGAMASAGHLSLTWVMIATTLGCLSGDLLLYALFRYQLIRLLYRWRWGRRLHRVMVRASIRAGSATTWAGLLLIRWIPGGRAASMASAGMMRLPWRQVAALAVLGAVIWSGWLIGLGYITGTTTGLPPWASTLTAIGIGTLVGLVIALLVTRRRRAHSQTSVRASKVDQHP</sequence>
<dbReference type="Proteomes" id="UP000310458">
    <property type="component" value="Unassembled WGS sequence"/>
</dbReference>
<keyword evidence="3" id="KW-1003">Cell membrane</keyword>
<name>A0A5R9BB79_9MICC</name>
<dbReference type="PANTHER" id="PTHR42709">
    <property type="entry name" value="ALKALINE PHOSPHATASE LIKE PROTEIN"/>
    <property type="match status" value="1"/>
</dbReference>
<proteinExistence type="inferred from homology"/>
<feature type="domain" description="VTT" evidence="8">
    <location>
        <begin position="29"/>
        <end position="155"/>
    </location>
</feature>
<feature type="transmembrane region" description="Helical" evidence="7">
    <location>
        <begin position="12"/>
        <end position="37"/>
    </location>
</feature>